<feature type="compositionally biased region" description="Basic and acidic residues" evidence="1">
    <location>
        <begin position="202"/>
        <end position="246"/>
    </location>
</feature>
<dbReference type="EMBL" id="AZIM01007641">
    <property type="protein sequence ID" value="ETE57856.1"/>
    <property type="molecule type" value="Genomic_DNA"/>
</dbReference>
<evidence type="ECO:0000256" key="1">
    <source>
        <dbReference type="SAM" id="MobiDB-lite"/>
    </source>
</evidence>
<dbReference type="Proteomes" id="UP000018936">
    <property type="component" value="Unassembled WGS sequence"/>
</dbReference>
<comment type="caution">
    <text evidence="2">The sequence shown here is derived from an EMBL/GenBank/DDBJ whole genome shotgun (WGS) entry which is preliminary data.</text>
</comment>
<accession>V8N7F7</accession>
<feature type="non-terminal residue" evidence="2">
    <location>
        <position position="1"/>
    </location>
</feature>
<evidence type="ECO:0000313" key="2">
    <source>
        <dbReference type="EMBL" id="ETE57856.1"/>
    </source>
</evidence>
<dbReference type="AlphaFoldDB" id="V8N7F7"/>
<proteinExistence type="predicted"/>
<feature type="region of interest" description="Disordered" evidence="1">
    <location>
        <begin position="69"/>
        <end position="91"/>
    </location>
</feature>
<name>V8N7F7_OPHHA</name>
<organism evidence="2 3">
    <name type="scientific">Ophiophagus hannah</name>
    <name type="common">King cobra</name>
    <name type="synonym">Naja hannah</name>
    <dbReference type="NCBI Taxonomy" id="8665"/>
    <lineage>
        <taxon>Eukaryota</taxon>
        <taxon>Metazoa</taxon>
        <taxon>Chordata</taxon>
        <taxon>Craniata</taxon>
        <taxon>Vertebrata</taxon>
        <taxon>Euteleostomi</taxon>
        <taxon>Lepidosauria</taxon>
        <taxon>Squamata</taxon>
        <taxon>Bifurcata</taxon>
        <taxon>Unidentata</taxon>
        <taxon>Episquamata</taxon>
        <taxon>Toxicofera</taxon>
        <taxon>Serpentes</taxon>
        <taxon>Colubroidea</taxon>
        <taxon>Elapidae</taxon>
        <taxon>Elapinae</taxon>
        <taxon>Ophiophagus</taxon>
    </lineage>
</organism>
<evidence type="ECO:0000313" key="3">
    <source>
        <dbReference type="Proteomes" id="UP000018936"/>
    </source>
</evidence>
<reference evidence="2 3" key="1">
    <citation type="journal article" date="2013" name="Proc. Natl. Acad. Sci. U.S.A.">
        <title>The king cobra genome reveals dynamic gene evolution and adaptation in the snake venom system.</title>
        <authorList>
            <person name="Vonk F.J."/>
            <person name="Casewell N.R."/>
            <person name="Henkel C.V."/>
            <person name="Heimberg A.M."/>
            <person name="Jansen H.J."/>
            <person name="McCleary R.J."/>
            <person name="Kerkkamp H.M."/>
            <person name="Vos R.A."/>
            <person name="Guerreiro I."/>
            <person name="Calvete J.J."/>
            <person name="Wuster W."/>
            <person name="Woods A.E."/>
            <person name="Logan J.M."/>
            <person name="Harrison R.A."/>
            <person name="Castoe T.A."/>
            <person name="de Koning A.P."/>
            <person name="Pollock D.D."/>
            <person name="Yandell M."/>
            <person name="Calderon D."/>
            <person name="Renjifo C."/>
            <person name="Currier R.B."/>
            <person name="Salgado D."/>
            <person name="Pla D."/>
            <person name="Sanz L."/>
            <person name="Hyder A.S."/>
            <person name="Ribeiro J.M."/>
            <person name="Arntzen J.W."/>
            <person name="van den Thillart G.E."/>
            <person name="Boetzer M."/>
            <person name="Pirovano W."/>
            <person name="Dirks R.P."/>
            <person name="Spaink H.P."/>
            <person name="Duboule D."/>
            <person name="McGlinn E."/>
            <person name="Kini R.M."/>
            <person name="Richardson M.K."/>
        </authorList>
    </citation>
    <scope>NUCLEOTIDE SEQUENCE</scope>
    <source>
        <tissue evidence="2">Blood</tissue>
    </source>
</reference>
<feature type="region of interest" description="Disordered" evidence="1">
    <location>
        <begin position="202"/>
        <end position="274"/>
    </location>
</feature>
<sequence length="274" mass="31050">MGGAITFQPSSRVALAASAAFSSKKPCVHAYWAQAPQGPLCHCCQTSHAPKAAPHSPIVLAPYLHHTQAPRLSPRSPRPLPSSPAADEPQQNCDVQMTGMEAQFFFGEYQVEHKGCFIVKADSCRSPLRAVIAFPFETGDKQPVENRAGRGNWMRTRELFSEVGVVNWRDVGLISRNSPGEKQGKLCQNWTVMHGDCLVPRDNQEGHDFASFQGEKEEKNKKEEREREKERQKEEEGRKGEREEGRKKRRKERKKERKKEGKKEGINQLLSYRN</sequence>
<protein>
    <submittedName>
        <fullName evidence="2">Uncharacterized protein</fullName>
    </submittedName>
</protein>
<feature type="compositionally biased region" description="Basic residues" evidence="1">
    <location>
        <begin position="247"/>
        <end position="257"/>
    </location>
</feature>
<keyword evidence="3" id="KW-1185">Reference proteome</keyword>
<gene>
    <name evidence="2" type="ORF">L345_16425</name>
</gene>